<dbReference type="Gene3D" id="1.10.10.10">
    <property type="entry name" value="Winged helix-like DNA-binding domain superfamily/Winged helix DNA-binding domain"/>
    <property type="match status" value="1"/>
</dbReference>
<dbReference type="InterPro" id="IPR036388">
    <property type="entry name" value="WH-like_DNA-bd_sf"/>
</dbReference>
<proteinExistence type="predicted"/>
<dbReference type="GO" id="GO:0003700">
    <property type="term" value="F:DNA-binding transcription factor activity"/>
    <property type="evidence" value="ECO:0007669"/>
    <property type="project" value="TreeGrafter"/>
</dbReference>
<reference evidence="6 7" key="1">
    <citation type="submission" date="2019-03" db="EMBL/GenBank/DDBJ databases">
        <title>Genomic Encyclopedia of Type Strains, Phase IV (KMG-IV): sequencing the most valuable type-strain genomes for metagenomic binning, comparative biology and taxonomic classification.</title>
        <authorList>
            <person name="Goeker M."/>
        </authorList>
    </citation>
    <scope>NUCLEOTIDE SEQUENCE [LARGE SCALE GENOMIC DNA]</scope>
    <source>
        <strain evidence="6 7">DSM 16998</strain>
    </source>
</reference>
<dbReference type="PANTHER" id="PTHR30136:SF24">
    <property type="entry name" value="HTH-TYPE TRANSCRIPTIONAL REPRESSOR ALLR"/>
    <property type="match status" value="1"/>
</dbReference>
<dbReference type="SUPFAM" id="SSF55781">
    <property type="entry name" value="GAF domain-like"/>
    <property type="match status" value="1"/>
</dbReference>
<dbReference type="InterPro" id="IPR005471">
    <property type="entry name" value="Tscrpt_reg_IclR_N"/>
</dbReference>
<dbReference type="InterPro" id="IPR014757">
    <property type="entry name" value="Tscrpt_reg_IclR_C"/>
</dbReference>
<evidence type="ECO:0000259" key="5">
    <source>
        <dbReference type="PROSITE" id="PS51078"/>
    </source>
</evidence>
<dbReference type="PANTHER" id="PTHR30136">
    <property type="entry name" value="HELIX-TURN-HELIX TRANSCRIPTIONAL REGULATOR, ICLR FAMILY"/>
    <property type="match status" value="1"/>
</dbReference>
<comment type="caution">
    <text evidence="6">The sequence shown here is derived from an EMBL/GenBank/DDBJ whole genome shotgun (WGS) entry which is preliminary data.</text>
</comment>
<feature type="domain" description="HTH iclR-type" evidence="4">
    <location>
        <begin position="10"/>
        <end position="71"/>
    </location>
</feature>
<protein>
    <submittedName>
        <fullName evidence="6">IclR family transcriptional regulator</fullName>
    </submittedName>
</protein>
<dbReference type="Pfam" id="PF09339">
    <property type="entry name" value="HTH_IclR"/>
    <property type="match status" value="1"/>
</dbReference>
<evidence type="ECO:0000259" key="4">
    <source>
        <dbReference type="PROSITE" id="PS51077"/>
    </source>
</evidence>
<dbReference type="InterPro" id="IPR036390">
    <property type="entry name" value="WH_DNA-bd_sf"/>
</dbReference>
<evidence type="ECO:0000313" key="7">
    <source>
        <dbReference type="Proteomes" id="UP000295361"/>
    </source>
</evidence>
<dbReference type="SMART" id="SM00346">
    <property type="entry name" value="HTH_ICLR"/>
    <property type="match status" value="1"/>
</dbReference>
<name>A0A4R6QSE7_9BURK</name>
<dbReference type="GO" id="GO:0045892">
    <property type="term" value="P:negative regulation of DNA-templated transcription"/>
    <property type="evidence" value="ECO:0007669"/>
    <property type="project" value="TreeGrafter"/>
</dbReference>
<evidence type="ECO:0000313" key="6">
    <source>
        <dbReference type="EMBL" id="TDP74454.1"/>
    </source>
</evidence>
<dbReference type="InterPro" id="IPR050707">
    <property type="entry name" value="HTH_MetabolicPath_Reg"/>
</dbReference>
<dbReference type="InterPro" id="IPR029016">
    <property type="entry name" value="GAF-like_dom_sf"/>
</dbReference>
<dbReference type="Gene3D" id="3.30.450.40">
    <property type="match status" value="1"/>
</dbReference>
<dbReference type="InParanoid" id="A0A4R6QSE7"/>
<dbReference type="PROSITE" id="PS51077">
    <property type="entry name" value="HTH_ICLR"/>
    <property type="match status" value="1"/>
</dbReference>
<evidence type="ECO:0000256" key="2">
    <source>
        <dbReference type="ARBA" id="ARBA00023125"/>
    </source>
</evidence>
<sequence length="269" mass="28798">MPAAKRAALVPAVTRAFAVLDLLAQERTAMSLARLADSLELPKSSVHGLCNTLLALGYLRRQSDGAFFIGPSVMTLAEAFVAGTNIAQEFATLWSESHEPQETVILSVLSGAEVVYVAARNGVRPLGLAFNVGMRLPAHLAASGKAMLAFQPVEAVRELFGRKPLAALSRRPAPTLDELLAELDQVRAQGYSIDDEGVREGVHCIGAPVFDATGQTVAGVGMCIQKARLDESWRETHRELVMQVARQLTERLGGMPFVEVASDSTGTHP</sequence>
<keyword evidence="2" id="KW-0238">DNA-binding</keyword>
<dbReference type="RefSeq" id="WP_133699077.1">
    <property type="nucleotide sequence ID" value="NZ_SNXS01000001.1"/>
</dbReference>
<dbReference type="AlphaFoldDB" id="A0A4R6QSE7"/>
<evidence type="ECO:0000256" key="1">
    <source>
        <dbReference type="ARBA" id="ARBA00023015"/>
    </source>
</evidence>
<organism evidence="6 7">
    <name type="scientific">Roseateles toxinivorans</name>
    <dbReference type="NCBI Taxonomy" id="270368"/>
    <lineage>
        <taxon>Bacteria</taxon>
        <taxon>Pseudomonadati</taxon>
        <taxon>Pseudomonadota</taxon>
        <taxon>Betaproteobacteria</taxon>
        <taxon>Burkholderiales</taxon>
        <taxon>Sphaerotilaceae</taxon>
        <taxon>Roseateles</taxon>
    </lineage>
</organism>
<dbReference type="SUPFAM" id="SSF46785">
    <property type="entry name" value="Winged helix' DNA-binding domain"/>
    <property type="match status" value="1"/>
</dbReference>
<gene>
    <name evidence="6" type="ORF">DES47_101513</name>
</gene>
<dbReference type="Pfam" id="PF01614">
    <property type="entry name" value="IclR_C"/>
    <property type="match status" value="1"/>
</dbReference>
<accession>A0A4R6QSE7</accession>
<dbReference type="PROSITE" id="PS51078">
    <property type="entry name" value="ICLR_ED"/>
    <property type="match status" value="1"/>
</dbReference>
<keyword evidence="7" id="KW-1185">Reference proteome</keyword>
<dbReference type="Proteomes" id="UP000295361">
    <property type="component" value="Unassembled WGS sequence"/>
</dbReference>
<dbReference type="OrthoDB" id="5401369at2"/>
<keyword evidence="1" id="KW-0805">Transcription regulation</keyword>
<dbReference type="EMBL" id="SNXS01000001">
    <property type="protein sequence ID" value="TDP74454.1"/>
    <property type="molecule type" value="Genomic_DNA"/>
</dbReference>
<feature type="domain" description="IclR-ED" evidence="5">
    <location>
        <begin position="72"/>
        <end position="254"/>
    </location>
</feature>
<evidence type="ECO:0000256" key="3">
    <source>
        <dbReference type="ARBA" id="ARBA00023163"/>
    </source>
</evidence>
<keyword evidence="3" id="KW-0804">Transcription</keyword>
<dbReference type="GO" id="GO:0003677">
    <property type="term" value="F:DNA binding"/>
    <property type="evidence" value="ECO:0007669"/>
    <property type="project" value="UniProtKB-KW"/>
</dbReference>